<dbReference type="OrthoDB" id="9812754at2"/>
<organism evidence="2 3">
    <name type="scientific">Roseimicrobium gellanilyticum</name>
    <dbReference type="NCBI Taxonomy" id="748857"/>
    <lineage>
        <taxon>Bacteria</taxon>
        <taxon>Pseudomonadati</taxon>
        <taxon>Verrucomicrobiota</taxon>
        <taxon>Verrucomicrobiia</taxon>
        <taxon>Verrucomicrobiales</taxon>
        <taxon>Verrucomicrobiaceae</taxon>
        <taxon>Roseimicrobium</taxon>
    </lineage>
</organism>
<gene>
    <name evidence="2" type="ORF">DES53_102483</name>
</gene>
<dbReference type="AlphaFoldDB" id="A0A366HTR6"/>
<dbReference type="GO" id="GO:0004497">
    <property type="term" value="F:monooxygenase activity"/>
    <property type="evidence" value="ECO:0007669"/>
    <property type="project" value="UniProtKB-KW"/>
</dbReference>
<keyword evidence="2" id="KW-0560">Oxidoreductase</keyword>
<dbReference type="Proteomes" id="UP000253426">
    <property type="component" value="Unassembled WGS sequence"/>
</dbReference>
<sequence>MISLLVTLEIAPDRVDEFLGYIKEEAADARTKEPGCRRFEISRSVDRPNVFTLTEAYDDLAALEAHRQTPHFLLFRQRADGGLILSKSSVCGEVIDG</sequence>
<feature type="domain" description="ABM" evidence="1">
    <location>
        <begin position="2"/>
        <end position="91"/>
    </location>
</feature>
<evidence type="ECO:0000259" key="1">
    <source>
        <dbReference type="PROSITE" id="PS51725"/>
    </source>
</evidence>
<dbReference type="PANTHER" id="PTHR33336:SF1">
    <property type="entry name" value="(4S)-4-HYDROXY-5-PHOSPHONOOXYPENTANE-2,3-DIONE ISOMERASE"/>
    <property type="match status" value="1"/>
</dbReference>
<dbReference type="SUPFAM" id="SSF54909">
    <property type="entry name" value="Dimeric alpha+beta barrel"/>
    <property type="match status" value="1"/>
</dbReference>
<dbReference type="InterPro" id="IPR011008">
    <property type="entry name" value="Dimeric_a/b-barrel"/>
</dbReference>
<evidence type="ECO:0000313" key="3">
    <source>
        <dbReference type="Proteomes" id="UP000253426"/>
    </source>
</evidence>
<keyword evidence="2" id="KW-0503">Monooxygenase</keyword>
<evidence type="ECO:0000313" key="2">
    <source>
        <dbReference type="EMBL" id="RBP46097.1"/>
    </source>
</evidence>
<accession>A0A366HTR6</accession>
<dbReference type="PANTHER" id="PTHR33336">
    <property type="entry name" value="QUINOL MONOOXYGENASE YGIN-RELATED"/>
    <property type="match status" value="1"/>
</dbReference>
<dbReference type="EMBL" id="QNRR01000002">
    <property type="protein sequence ID" value="RBP46097.1"/>
    <property type="molecule type" value="Genomic_DNA"/>
</dbReference>
<protein>
    <submittedName>
        <fullName evidence="2">Quinol monooxygenase YgiN</fullName>
    </submittedName>
</protein>
<proteinExistence type="predicted"/>
<dbReference type="InterPro" id="IPR050744">
    <property type="entry name" value="AI-2_Isomerase_LsrG"/>
</dbReference>
<dbReference type="Gene3D" id="3.30.70.100">
    <property type="match status" value="1"/>
</dbReference>
<name>A0A366HTR6_9BACT</name>
<comment type="caution">
    <text evidence="2">The sequence shown here is derived from an EMBL/GenBank/DDBJ whole genome shotgun (WGS) entry which is preliminary data.</text>
</comment>
<reference evidence="2 3" key="1">
    <citation type="submission" date="2018-06" db="EMBL/GenBank/DDBJ databases">
        <title>Genomic Encyclopedia of Type Strains, Phase IV (KMG-IV): sequencing the most valuable type-strain genomes for metagenomic binning, comparative biology and taxonomic classification.</title>
        <authorList>
            <person name="Goeker M."/>
        </authorList>
    </citation>
    <scope>NUCLEOTIDE SEQUENCE [LARGE SCALE GENOMIC DNA]</scope>
    <source>
        <strain evidence="2 3">DSM 25532</strain>
    </source>
</reference>
<keyword evidence="3" id="KW-1185">Reference proteome</keyword>
<dbReference type="Pfam" id="PF03992">
    <property type="entry name" value="ABM"/>
    <property type="match status" value="1"/>
</dbReference>
<dbReference type="RefSeq" id="WP_113957637.1">
    <property type="nucleotide sequence ID" value="NZ_QNRR01000002.1"/>
</dbReference>
<dbReference type="GO" id="GO:0005829">
    <property type="term" value="C:cytosol"/>
    <property type="evidence" value="ECO:0007669"/>
    <property type="project" value="TreeGrafter"/>
</dbReference>
<dbReference type="InterPro" id="IPR007138">
    <property type="entry name" value="ABM_dom"/>
</dbReference>
<dbReference type="PROSITE" id="PS51725">
    <property type="entry name" value="ABM"/>
    <property type="match status" value="1"/>
</dbReference>